<evidence type="ECO:0000313" key="1">
    <source>
        <dbReference type="EMBL" id="MET3732007.1"/>
    </source>
</evidence>
<dbReference type="Proteomes" id="UP001549146">
    <property type="component" value="Unassembled WGS sequence"/>
</dbReference>
<name>A0ABV2LWL9_9FLAO</name>
<comment type="caution">
    <text evidence="1">The sequence shown here is derived from an EMBL/GenBank/DDBJ whole genome shotgun (WGS) entry which is preliminary data.</text>
</comment>
<gene>
    <name evidence="1" type="ORF">ABID46_001591</name>
</gene>
<protein>
    <submittedName>
        <fullName evidence="1">Uncharacterized protein</fullName>
    </submittedName>
</protein>
<keyword evidence="2" id="KW-1185">Reference proteome</keyword>
<reference evidence="1 2" key="1">
    <citation type="submission" date="2024-06" db="EMBL/GenBank/DDBJ databases">
        <title>Genomic Encyclopedia of Type Strains, Phase IV (KMG-IV): sequencing the most valuable type-strain genomes for metagenomic binning, comparative biology and taxonomic classification.</title>
        <authorList>
            <person name="Goeker M."/>
        </authorList>
    </citation>
    <scope>NUCLEOTIDE SEQUENCE [LARGE SCALE GENOMIC DNA]</scope>
    <source>
        <strain evidence="1 2">DSM 29388</strain>
    </source>
</reference>
<dbReference type="EMBL" id="JBEPMO010000008">
    <property type="protein sequence ID" value="MET3732007.1"/>
    <property type="molecule type" value="Genomic_DNA"/>
</dbReference>
<accession>A0ABV2LWL9</accession>
<organism evidence="1 2">
    <name type="scientific">Moheibacter stercoris</name>
    <dbReference type="NCBI Taxonomy" id="1628251"/>
    <lineage>
        <taxon>Bacteria</taxon>
        <taxon>Pseudomonadati</taxon>
        <taxon>Bacteroidota</taxon>
        <taxon>Flavobacteriia</taxon>
        <taxon>Flavobacteriales</taxon>
        <taxon>Weeksellaceae</taxon>
        <taxon>Moheibacter</taxon>
    </lineage>
</organism>
<sequence>MASFFSMFGIGKSQDFQVGQVWSYESRAQ</sequence>
<evidence type="ECO:0000313" key="2">
    <source>
        <dbReference type="Proteomes" id="UP001549146"/>
    </source>
</evidence>
<proteinExistence type="predicted"/>